<dbReference type="Pfam" id="PF12079">
    <property type="entry name" value="DUF3558"/>
    <property type="match status" value="1"/>
</dbReference>
<dbReference type="EMBL" id="JAAXLS010000005">
    <property type="protein sequence ID" value="NKQ53513.1"/>
    <property type="molecule type" value="Genomic_DNA"/>
</dbReference>
<reference evidence="2 3" key="1">
    <citation type="submission" date="2020-04" db="EMBL/GenBank/DDBJ databases">
        <title>Novel species.</title>
        <authorList>
            <person name="Teo W.F.A."/>
            <person name="Lipun K."/>
            <person name="Srisuk N."/>
            <person name="Duangmal K."/>
        </authorList>
    </citation>
    <scope>NUCLEOTIDE SEQUENCE [LARGE SCALE GENOMIC DNA]</scope>
    <source>
        <strain evidence="2 3">K13G38</strain>
    </source>
</reference>
<protein>
    <submittedName>
        <fullName evidence="2">DUF3558 domain-containing protein</fullName>
    </submittedName>
</protein>
<dbReference type="Proteomes" id="UP000715441">
    <property type="component" value="Unassembled WGS sequence"/>
</dbReference>
<feature type="compositionally biased region" description="Low complexity" evidence="1">
    <location>
        <begin position="29"/>
        <end position="38"/>
    </location>
</feature>
<name>A0ABX1J176_9PSEU</name>
<evidence type="ECO:0000313" key="3">
    <source>
        <dbReference type="Proteomes" id="UP000715441"/>
    </source>
</evidence>
<keyword evidence="3" id="KW-1185">Reference proteome</keyword>
<comment type="caution">
    <text evidence="2">The sequence shown here is derived from an EMBL/GenBank/DDBJ whole genome shotgun (WGS) entry which is preliminary data.</text>
</comment>
<evidence type="ECO:0000256" key="1">
    <source>
        <dbReference type="SAM" id="MobiDB-lite"/>
    </source>
</evidence>
<dbReference type="InterPro" id="IPR024520">
    <property type="entry name" value="DUF3558"/>
</dbReference>
<proteinExistence type="predicted"/>
<organism evidence="2 3">
    <name type="scientific">Amycolatopsis acididurans</name>
    <dbReference type="NCBI Taxonomy" id="2724524"/>
    <lineage>
        <taxon>Bacteria</taxon>
        <taxon>Bacillati</taxon>
        <taxon>Actinomycetota</taxon>
        <taxon>Actinomycetes</taxon>
        <taxon>Pseudonocardiales</taxon>
        <taxon>Pseudonocardiaceae</taxon>
        <taxon>Amycolatopsis</taxon>
    </lineage>
</organism>
<evidence type="ECO:0000313" key="2">
    <source>
        <dbReference type="EMBL" id="NKQ53513.1"/>
    </source>
</evidence>
<feature type="region of interest" description="Disordered" evidence="1">
    <location>
        <begin position="13"/>
        <end position="38"/>
    </location>
</feature>
<accession>A0ABX1J176</accession>
<dbReference type="RefSeq" id="WP_168514469.1">
    <property type="nucleotide sequence ID" value="NZ_JAAXLS010000005.1"/>
</dbReference>
<gene>
    <name evidence="2" type="ORF">HFP15_11535</name>
</gene>
<sequence>MSVIAMTAVAITSCGDETPGSPQPASNESSASSPGTTGAASNALAAVKACTLLTNAEAQQAVPGIGAPVDKGQLGGSSSACDWAKPATDTEGAVGFIIAVRPTQTLDEVVFDRGVSSTGTFGSLKARQVKGIGGEGTCLLSLAAGNVGRVDINTSSGRLTSDEACQVTSKVAEVIEPKLPA</sequence>